<feature type="compositionally biased region" description="Polar residues" evidence="1">
    <location>
        <begin position="110"/>
        <end position="142"/>
    </location>
</feature>
<feature type="region of interest" description="Disordered" evidence="1">
    <location>
        <begin position="168"/>
        <end position="189"/>
    </location>
</feature>
<evidence type="ECO:0000313" key="2">
    <source>
        <dbReference type="EMBL" id="KAF5403111.1"/>
    </source>
</evidence>
<evidence type="ECO:0008006" key="4">
    <source>
        <dbReference type="Google" id="ProtNLM"/>
    </source>
</evidence>
<dbReference type="Proteomes" id="UP000748531">
    <property type="component" value="Unassembled WGS sequence"/>
</dbReference>
<comment type="caution">
    <text evidence="2">The sequence shown here is derived from an EMBL/GenBank/DDBJ whole genome shotgun (WGS) entry which is preliminary data.</text>
</comment>
<evidence type="ECO:0000313" key="3">
    <source>
        <dbReference type="Proteomes" id="UP000748531"/>
    </source>
</evidence>
<sequence>MSSLDMYPIYAWTFARAGLLLAPLITDSTEPNHSTVINPSVVAFCPAALQADYMDGLWTKAQRTNQAVGQCCLNDLFATLYWAWCRRSEQNTRCSSSDFLHSAGDNTKICTPSSEDVNPQNTHSLTNDSHQTPDSNATSSQVGGFFGSTKRRIIPPRRRKTVLGVQLSKTPNQSGPHEHKLSTSPLPPAKFYSTIKTQTLSRTGSRQSTLNSCHSELEHGPGTMCILPSNTDRSRWRPWAPHFTQTAARFAFVNEQPMLRVMVMDEQANRLRGHLYPLRPNLTANELCNMLAFKMKIYDPKEFGLFAYIDGKEIPLDDNLNMADFTESMTYLWDSSGSQHTLSLRFQNETLGSLKDFVTTTAAINTPRVYNKFGPHLLSSRSDSLTSSSSESHTHRPGKLRSSRSTLSTWWALCKRNAPSVDRKCSTPSLDTELIGPAPTVVELSGHAERSAAGGTGGRPLLVYRRINGVFAISDRALCLMNNETLTQKHTL</sequence>
<dbReference type="AlphaFoldDB" id="A0A8J4TJZ5"/>
<evidence type="ECO:0000256" key="1">
    <source>
        <dbReference type="SAM" id="MobiDB-lite"/>
    </source>
</evidence>
<protein>
    <recommendedName>
        <fullName evidence="4">Ras-associating domain-containing protein</fullName>
    </recommendedName>
</protein>
<name>A0A8J4TJZ5_9TREM</name>
<feature type="region of interest" description="Disordered" evidence="1">
    <location>
        <begin position="381"/>
        <end position="401"/>
    </location>
</feature>
<proteinExistence type="predicted"/>
<gene>
    <name evidence="2" type="ORF">PHET_02555</name>
</gene>
<organism evidence="2 3">
    <name type="scientific">Paragonimus heterotremus</name>
    <dbReference type="NCBI Taxonomy" id="100268"/>
    <lineage>
        <taxon>Eukaryota</taxon>
        <taxon>Metazoa</taxon>
        <taxon>Spiralia</taxon>
        <taxon>Lophotrochozoa</taxon>
        <taxon>Platyhelminthes</taxon>
        <taxon>Trematoda</taxon>
        <taxon>Digenea</taxon>
        <taxon>Plagiorchiida</taxon>
        <taxon>Troglotremata</taxon>
        <taxon>Troglotrematidae</taxon>
        <taxon>Paragonimus</taxon>
    </lineage>
</organism>
<feature type="region of interest" description="Disordered" evidence="1">
    <location>
        <begin position="110"/>
        <end position="148"/>
    </location>
</feature>
<reference evidence="2" key="1">
    <citation type="submission" date="2019-05" db="EMBL/GenBank/DDBJ databases">
        <title>Annotation for the trematode Paragonimus heterotremus.</title>
        <authorList>
            <person name="Choi Y.-J."/>
        </authorList>
    </citation>
    <scope>NUCLEOTIDE SEQUENCE</scope>
    <source>
        <strain evidence="2">LC</strain>
    </source>
</reference>
<keyword evidence="3" id="KW-1185">Reference proteome</keyword>
<dbReference type="OrthoDB" id="21085at2759"/>
<dbReference type="EMBL" id="LUCH01001416">
    <property type="protein sequence ID" value="KAF5403111.1"/>
    <property type="molecule type" value="Genomic_DNA"/>
</dbReference>
<accession>A0A8J4TJZ5</accession>
<feature type="compositionally biased region" description="Low complexity" evidence="1">
    <location>
        <begin position="381"/>
        <end position="391"/>
    </location>
</feature>